<name>A0A7J7JKS6_BUGNE</name>
<reference evidence="1" key="1">
    <citation type="submission" date="2020-06" db="EMBL/GenBank/DDBJ databases">
        <title>Draft genome of Bugula neritina, a colonial animal packing powerful symbionts and potential medicines.</title>
        <authorList>
            <person name="Rayko M."/>
        </authorList>
    </citation>
    <scope>NUCLEOTIDE SEQUENCE [LARGE SCALE GENOMIC DNA]</scope>
    <source>
        <strain evidence="1">Kwan_BN1</strain>
    </source>
</reference>
<organism evidence="1 2">
    <name type="scientific">Bugula neritina</name>
    <name type="common">Brown bryozoan</name>
    <name type="synonym">Sertularia neritina</name>
    <dbReference type="NCBI Taxonomy" id="10212"/>
    <lineage>
        <taxon>Eukaryota</taxon>
        <taxon>Metazoa</taxon>
        <taxon>Spiralia</taxon>
        <taxon>Lophotrochozoa</taxon>
        <taxon>Bryozoa</taxon>
        <taxon>Gymnolaemata</taxon>
        <taxon>Cheilostomatida</taxon>
        <taxon>Flustrina</taxon>
        <taxon>Buguloidea</taxon>
        <taxon>Bugulidae</taxon>
        <taxon>Bugula</taxon>
    </lineage>
</organism>
<evidence type="ECO:0000313" key="1">
    <source>
        <dbReference type="EMBL" id="KAF6025958.1"/>
    </source>
</evidence>
<accession>A0A7J7JKS6</accession>
<gene>
    <name evidence="1" type="ORF">EB796_015734</name>
</gene>
<protein>
    <submittedName>
        <fullName evidence="1">Uncharacterized protein</fullName>
    </submittedName>
</protein>
<evidence type="ECO:0000313" key="2">
    <source>
        <dbReference type="Proteomes" id="UP000593567"/>
    </source>
</evidence>
<comment type="caution">
    <text evidence="1">The sequence shown here is derived from an EMBL/GenBank/DDBJ whole genome shotgun (WGS) entry which is preliminary data.</text>
</comment>
<dbReference type="AlphaFoldDB" id="A0A7J7JKS6"/>
<proteinExistence type="predicted"/>
<dbReference type="EMBL" id="VXIV02002384">
    <property type="protein sequence ID" value="KAF6025958.1"/>
    <property type="molecule type" value="Genomic_DNA"/>
</dbReference>
<dbReference type="Proteomes" id="UP000593567">
    <property type="component" value="Unassembled WGS sequence"/>
</dbReference>
<sequence length="101" mass="11677">MPEVAAIFDSVDSWQFNSTQLQSICSTLCGQYCIFVLTHLARGFSLEHIIPLINYFCDTYANDAFIFNYINQKYYSNFLNKELKIVDLPFIFEQASSPVKI</sequence>
<dbReference type="OrthoDB" id="10034833at2759"/>
<keyword evidence="2" id="KW-1185">Reference proteome</keyword>